<keyword evidence="4" id="KW-1185">Reference proteome</keyword>
<gene>
    <name evidence="3" type="ORF">KIN20_007248</name>
</gene>
<feature type="coiled-coil region" evidence="1">
    <location>
        <begin position="167"/>
        <end position="232"/>
    </location>
</feature>
<comment type="caution">
    <text evidence="3">The sequence shown here is derived from an EMBL/GenBank/DDBJ whole genome shotgun (WGS) entry which is preliminary data.</text>
</comment>
<dbReference type="EMBL" id="JAHQIW010001037">
    <property type="protein sequence ID" value="KAJ1351268.1"/>
    <property type="molecule type" value="Genomic_DNA"/>
</dbReference>
<dbReference type="AlphaFoldDB" id="A0AAD5QGQ5"/>
<keyword evidence="1" id="KW-0175">Coiled coil</keyword>
<dbReference type="Proteomes" id="UP001196413">
    <property type="component" value="Unassembled WGS sequence"/>
</dbReference>
<evidence type="ECO:0000313" key="4">
    <source>
        <dbReference type="Proteomes" id="UP001196413"/>
    </source>
</evidence>
<sequence>MATNGSAVTRHVDIQEKKEFCHRCKLYGHIERYCRDGRSDSRGICRVRSPSPPRNPRMDYIERDNFIERYDRPNVIESDTRRYTPDEIAQKIARQREELLRREMMLHHSESADEWVHKRAAPPSLFSPIEPPLMPQPLLSLNGNSVGMRGKVHQRASPISPIVDPLLREQQLRASRDEEMRSKLEAKARMLEEDKRLKQKEEELEWRMQKELEIKKRDLEVEIRRKVQLEERAKLQMELSRTYQQAMHSTEHQYASFPSQNPTNSVYPFSSFSSTFGPVTASTLNGSEGNSYSSAPDFELEEIKRLVKEIEDKLLDLQRNCREAELSAIFQSNAFQMVAELGDNAHMLDRNQKQNLLRELKELLSRAGAKQNEKKSKERRRSRSRDRESRRERSRNRRDRDSSRRSRSRSKLRDSYKRWKEGDYKEVRVQVGGVNLRNLSPAEQRGLKVGEIVVAQDMKTGKWTSARIVKVVGKRATLGIGNTTWKKDLNELYKEIPDWSA</sequence>
<evidence type="ECO:0000256" key="2">
    <source>
        <dbReference type="SAM" id="MobiDB-lite"/>
    </source>
</evidence>
<accession>A0AAD5QGQ5</accession>
<evidence type="ECO:0000256" key="1">
    <source>
        <dbReference type="SAM" id="Coils"/>
    </source>
</evidence>
<organism evidence="3 4">
    <name type="scientific">Parelaphostrongylus tenuis</name>
    <name type="common">Meningeal worm</name>
    <dbReference type="NCBI Taxonomy" id="148309"/>
    <lineage>
        <taxon>Eukaryota</taxon>
        <taxon>Metazoa</taxon>
        <taxon>Ecdysozoa</taxon>
        <taxon>Nematoda</taxon>
        <taxon>Chromadorea</taxon>
        <taxon>Rhabditida</taxon>
        <taxon>Rhabditina</taxon>
        <taxon>Rhabditomorpha</taxon>
        <taxon>Strongyloidea</taxon>
        <taxon>Metastrongylidae</taxon>
        <taxon>Parelaphostrongylus</taxon>
    </lineage>
</organism>
<protein>
    <submittedName>
        <fullName evidence="3">Uncharacterized protein</fullName>
    </submittedName>
</protein>
<name>A0AAD5QGQ5_PARTN</name>
<feature type="region of interest" description="Disordered" evidence="2">
    <location>
        <begin position="364"/>
        <end position="414"/>
    </location>
</feature>
<reference evidence="3" key="1">
    <citation type="submission" date="2021-06" db="EMBL/GenBank/DDBJ databases">
        <title>Parelaphostrongylus tenuis whole genome reference sequence.</title>
        <authorList>
            <person name="Garwood T.J."/>
            <person name="Larsen P.A."/>
            <person name="Fountain-Jones N.M."/>
            <person name="Garbe J.R."/>
            <person name="Macchietto M.G."/>
            <person name="Kania S.A."/>
            <person name="Gerhold R.W."/>
            <person name="Richards J.E."/>
            <person name="Wolf T.M."/>
        </authorList>
    </citation>
    <scope>NUCLEOTIDE SEQUENCE</scope>
    <source>
        <strain evidence="3">MNPRO001-30</strain>
        <tissue evidence="3">Meninges</tissue>
    </source>
</reference>
<evidence type="ECO:0000313" key="3">
    <source>
        <dbReference type="EMBL" id="KAJ1351268.1"/>
    </source>
</evidence>
<proteinExistence type="predicted"/>